<name>A0A4R3V1G6_9BURK</name>
<keyword evidence="3" id="KW-1185">Reference proteome</keyword>
<proteinExistence type="predicted"/>
<accession>A0A4R3V1G6</accession>
<evidence type="ECO:0000313" key="3">
    <source>
        <dbReference type="Proteomes" id="UP000294692"/>
    </source>
</evidence>
<reference evidence="2 3" key="1">
    <citation type="submission" date="2019-03" db="EMBL/GenBank/DDBJ databases">
        <title>Genomic Encyclopedia of Type Strains, Phase IV (KMG-IV): sequencing the most valuable type-strain genomes for metagenomic binning, comparative biology and taxonomic classification.</title>
        <authorList>
            <person name="Goeker M."/>
        </authorList>
    </citation>
    <scope>NUCLEOTIDE SEQUENCE [LARGE SCALE GENOMIC DNA]</scope>
    <source>
        <strain evidence="2 3">DSM 100048</strain>
    </source>
</reference>
<evidence type="ECO:0000313" key="2">
    <source>
        <dbReference type="EMBL" id="TCU96114.1"/>
    </source>
</evidence>
<evidence type="ECO:0000256" key="1">
    <source>
        <dbReference type="SAM" id="MobiDB-lite"/>
    </source>
</evidence>
<feature type="region of interest" description="Disordered" evidence="1">
    <location>
        <begin position="1"/>
        <end position="21"/>
    </location>
</feature>
<organism evidence="2 3">
    <name type="scientific">Paracandidimonas soli</name>
    <dbReference type="NCBI Taxonomy" id="1917182"/>
    <lineage>
        <taxon>Bacteria</taxon>
        <taxon>Pseudomonadati</taxon>
        <taxon>Pseudomonadota</taxon>
        <taxon>Betaproteobacteria</taxon>
        <taxon>Burkholderiales</taxon>
        <taxon>Alcaligenaceae</taxon>
        <taxon>Paracandidimonas</taxon>
    </lineage>
</organism>
<protein>
    <submittedName>
        <fullName evidence="2">Uncharacterized protein</fullName>
    </submittedName>
</protein>
<sequence length="123" mass="13416">MSKDSEAAASEERHVARMRKLEDSEQAAAQYGLDCLYMHLSALSPTTRRSHAERHGKLFTAAQMREFWSDPDNVEGCQCGIVVVRVDAEGKPTVPLIVERAKDAYVKWRQGAAATGCCGGGCS</sequence>
<dbReference type="EMBL" id="SMBX01000007">
    <property type="protein sequence ID" value="TCU96114.1"/>
    <property type="molecule type" value="Genomic_DNA"/>
</dbReference>
<dbReference type="RefSeq" id="WP_132477590.1">
    <property type="nucleotide sequence ID" value="NZ_JBHRVM010000001.1"/>
</dbReference>
<dbReference type="Proteomes" id="UP000294692">
    <property type="component" value="Unassembled WGS sequence"/>
</dbReference>
<comment type="caution">
    <text evidence="2">The sequence shown here is derived from an EMBL/GenBank/DDBJ whole genome shotgun (WGS) entry which is preliminary data.</text>
</comment>
<gene>
    <name evidence="2" type="ORF">EV686_107172</name>
</gene>
<dbReference type="AlphaFoldDB" id="A0A4R3V1G6"/>
<dbReference type="OrthoDB" id="6909980at2"/>